<dbReference type="Proteomes" id="UP000466345">
    <property type="component" value="Unassembled WGS sequence"/>
</dbReference>
<dbReference type="InterPro" id="IPR023213">
    <property type="entry name" value="CAT-like_dom_sf"/>
</dbReference>
<dbReference type="InterPro" id="IPR020806">
    <property type="entry name" value="PKS_PP-bd"/>
</dbReference>
<dbReference type="SUPFAM" id="SSF52777">
    <property type="entry name" value="CoA-dependent acyltransferases"/>
    <property type="match status" value="2"/>
</dbReference>
<keyword evidence="7" id="KW-1185">Reference proteome</keyword>
<gene>
    <name evidence="6" type="ORF">SRB5_08500</name>
</gene>
<dbReference type="InterPro" id="IPR001242">
    <property type="entry name" value="Condensation_dom"/>
</dbReference>
<dbReference type="Gene3D" id="3.30.559.30">
    <property type="entry name" value="Nonribosomal peptide synthetase, condensation domain"/>
    <property type="match status" value="1"/>
</dbReference>
<dbReference type="RefSeq" id="WP_153450081.1">
    <property type="nucleotide sequence ID" value="NZ_WEGJ01000002.1"/>
</dbReference>
<dbReference type="AlphaFoldDB" id="A0A7K0CBA2"/>
<dbReference type="GO" id="GO:0017000">
    <property type="term" value="P:antibiotic biosynthetic process"/>
    <property type="evidence" value="ECO:0007669"/>
    <property type="project" value="UniProtKB-ARBA"/>
</dbReference>
<dbReference type="PANTHER" id="PTHR45527:SF1">
    <property type="entry name" value="FATTY ACID SYNTHASE"/>
    <property type="match status" value="1"/>
</dbReference>
<keyword evidence="3" id="KW-0597">Phosphoprotein</keyword>
<evidence type="ECO:0000313" key="6">
    <source>
        <dbReference type="EMBL" id="MQY10737.1"/>
    </source>
</evidence>
<dbReference type="OrthoDB" id="2472181at2"/>
<sequence>MSEERRELALRLLAARRQSAAPAGGGLPRAPRDGRPLVCSAEQRRVWLAELVAGPGATPPVTLGLAVDGPLDTARLTAALASVVGRHPVLRTRFAARDDVEPWQTPPAAPPTAAEAGELVEVLDLAPFPEAEREDLAAGMAVDAAGQPFDPAAGRLLRLTVLRLAPDRHRLLLACHHIAADGPSMAVLLDQLATAYRDDPSPAAPEAPDYADYAQWSRERLERILPGRLAYWRHQLTGAPDRLSPALAPPARRPRPGGRSTATATARVDADTLRALREAGPGPAPLTPHVVLLTAFLVLLARAAGTREATVGVVSGGRPHPELAATVGCFTDLLPVRVKLQGDPDYRTLAPRVRDTLAAALANATPFDQIVSALSPRRLPGVHPVFQALFIEREDNGRDTPGDWGGGLTVRPWGQEVDGTAYDLTLAATTGADGAELVLTYPRERFSAAAAGAFVSELTELLEQLAAQPDEPVGKSVTAEAWRPDPSAVPKAPAAPAPAPVPVGDGSLVAEVRALWADVLGRPEVGADDDLFTLGADSLAVVRIAARTQERYGVPVPAALFFTTPTPAAFGAALAQLVEEHRHG</sequence>
<dbReference type="GO" id="GO:0043041">
    <property type="term" value="P:amino acid activation for nonribosomal peptide biosynthetic process"/>
    <property type="evidence" value="ECO:0007669"/>
    <property type="project" value="TreeGrafter"/>
</dbReference>
<dbReference type="Gene3D" id="3.30.559.10">
    <property type="entry name" value="Chloramphenicol acetyltransferase-like domain"/>
    <property type="match status" value="1"/>
</dbReference>
<organism evidence="6 7">
    <name type="scientific">Streptomyces smaragdinus</name>
    <dbReference type="NCBI Taxonomy" id="2585196"/>
    <lineage>
        <taxon>Bacteria</taxon>
        <taxon>Bacillati</taxon>
        <taxon>Actinomycetota</taxon>
        <taxon>Actinomycetes</taxon>
        <taxon>Kitasatosporales</taxon>
        <taxon>Streptomycetaceae</taxon>
        <taxon>Streptomyces</taxon>
    </lineage>
</organism>
<feature type="region of interest" description="Disordered" evidence="4">
    <location>
        <begin position="242"/>
        <end position="265"/>
    </location>
</feature>
<evidence type="ECO:0000313" key="7">
    <source>
        <dbReference type="Proteomes" id="UP000466345"/>
    </source>
</evidence>
<dbReference type="GO" id="GO:0008610">
    <property type="term" value="P:lipid biosynthetic process"/>
    <property type="evidence" value="ECO:0007669"/>
    <property type="project" value="UniProtKB-ARBA"/>
</dbReference>
<comment type="caution">
    <text evidence="6">The sequence shown here is derived from an EMBL/GenBank/DDBJ whole genome shotgun (WGS) entry which is preliminary data.</text>
</comment>
<dbReference type="PANTHER" id="PTHR45527">
    <property type="entry name" value="NONRIBOSOMAL PEPTIDE SYNTHETASE"/>
    <property type="match status" value="1"/>
</dbReference>
<name>A0A7K0CBA2_9ACTN</name>
<evidence type="ECO:0000256" key="4">
    <source>
        <dbReference type="SAM" id="MobiDB-lite"/>
    </source>
</evidence>
<proteinExistence type="predicted"/>
<dbReference type="GO" id="GO:0005737">
    <property type="term" value="C:cytoplasm"/>
    <property type="evidence" value="ECO:0007669"/>
    <property type="project" value="TreeGrafter"/>
</dbReference>
<dbReference type="GO" id="GO:0044550">
    <property type="term" value="P:secondary metabolite biosynthetic process"/>
    <property type="evidence" value="ECO:0007669"/>
    <property type="project" value="TreeGrafter"/>
</dbReference>
<dbReference type="InterPro" id="IPR036736">
    <property type="entry name" value="ACP-like_sf"/>
</dbReference>
<dbReference type="Pfam" id="PF00550">
    <property type="entry name" value="PP-binding"/>
    <property type="match status" value="1"/>
</dbReference>
<accession>A0A7K0CBA2</accession>
<dbReference type="SMART" id="SM00823">
    <property type="entry name" value="PKS_PP"/>
    <property type="match status" value="1"/>
</dbReference>
<evidence type="ECO:0000256" key="2">
    <source>
        <dbReference type="ARBA" id="ARBA00022450"/>
    </source>
</evidence>
<dbReference type="SUPFAM" id="SSF47336">
    <property type="entry name" value="ACP-like"/>
    <property type="match status" value="1"/>
</dbReference>
<evidence type="ECO:0000259" key="5">
    <source>
        <dbReference type="PROSITE" id="PS50075"/>
    </source>
</evidence>
<dbReference type="EMBL" id="WEGJ01000002">
    <property type="protein sequence ID" value="MQY10737.1"/>
    <property type="molecule type" value="Genomic_DNA"/>
</dbReference>
<dbReference type="GO" id="GO:0003824">
    <property type="term" value="F:catalytic activity"/>
    <property type="evidence" value="ECO:0007669"/>
    <property type="project" value="InterPro"/>
</dbReference>
<dbReference type="Pfam" id="PF00668">
    <property type="entry name" value="Condensation"/>
    <property type="match status" value="1"/>
</dbReference>
<dbReference type="PROSITE" id="PS50075">
    <property type="entry name" value="CARRIER"/>
    <property type="match status" value="1"/>
</dbReference>
<comment type="cofactor">
    <cofactor evidence="1">
        <name>pantetheine 4'-phosphate</name>
        <dbReference type="ChEBI" id="CHEBI:47942"/>
    </cofactor>
</comment>
<evidence type="ECO:0000256" key="1">
    <source>
        <dbReference type="ARBA" id="ARBA00001957"/>
    </source>
</evidence>
<reference evidence="6 7" key="1">
    <citation type="submission" date="2019-10" db="EMBL/GenBank/DDBJ databases">
        <title>Streptomyces smaragdinus sp. nov. and Streptomyces fabii sp. nov., isolated from the gut of fungus growing-termite Macrotermes natalensis.</title>
        <authorList>
            <person name="Schwitalla J."/>
            <person name="Benndorf R."/>
            <person name="Martin K."/>
            <person name="De Beer W."/>
            <person name="Kaster A.-K."/>
            <person name="Vollmers J."/>
            <person name="Poulsen M."/>
            <person name="Beemelmanns C."/>
        </authorList>
    </citation>
    <scope>NUCLEOTIDE SEQUENCE [LARGE SCALE GENOMIC DNA]</scope>
    <source>
        <strain evidence="6 7">RB5</strain>
    </source>
</reference>
<keyword evidence="2" id="KW-0596">Phosphopantetheine</keyword>
<dbReference type="Gene3D" id="1.10.1200.10">
    <property type="entry name" value="ACP-like"/>
    <property type="match status" value="1"/>
</dbReference>
<dbReference type="InterPro" id="IPR009081">
    <property type="entry name" value="PP-bd_ACP"/>
</dbReference>
<protein>
    <recommendedName>
        <fullName evidence="5">Carrier domain-containing protein</fullName>
    </recommendedName>
</protein>
<dbReference type="GO" id="GO:0031177">
    <property type="term" value="F:phosphopantetheine binding"/>
    <property type="evidence" value="ECO:0007669"/>
    <property type="project" value="InterPro"/>
</dbReference>
<evidence type="ECO:0000256" key="3">
    <source>
        <dbReference type="ARBA" id="ARBA00022553"/>
    </source>
</evidence>
<feature type="domain" description="Carrier" evidence="5">
    <location>
        <begin position="503"/>
        <end position="578"/>
    </location>
</feature>